<accession>A0ABQ3V729</accession>
<keyword evidence="2" id="KW-1185">Reference proteome</keyword>
<reference evidence="1 2" key="1">
    <citation type="journal article" date="2021" name="Int. J. Syst. Evol. Microbiol.">
        <title>Reticulibacter mediterranei gen. nov., sp. nov., within the new family Reticulibacteraceae fam. nov., and Ktedonospora formicarum gen. nov., sp. nov., Ktedonobacter robiniae sp. nov., Dictyobacter formicarum sp. nov. and Dictyobacter arantiisoli sp. nov., belonging to the class Ktedonobacteria.</title>
        <authorList>
            <person name="Yabe S."/>
            <person name="Zheng Y."/>
            <person name="Wang C.M."/>
            <person name="Sakai Y."/>
            <person name="Abe K."/>
            <person name="Yokota A."/>
            <person name="Donadio S."/>
            <person name="Cavaletti L."/>
            <person name="Monciardini P."/>
        </authorList>
    </citation>
    <scope>NUCLEOTIDE SEQUENCE [LARGE SCALE GENOMIC DNA]</scope>
    <source>
        <strain evidence="1 2">SOSP1-30</strain>
    </source>
</reference>
<evidence type="ECO:0000313" key="2">
    <source>
        <dbReference type="Proteomes" id="UP000654345"/>
    </source>
</evidence>
<proteinExistence type="predicted"/>
<name>A0ABQ3V729_9CHLR</name>
<dbReference type="Proteomes" id="UP000654345">
    <property type="component" value="Unassembled WGS sequence"/>
</dbReference>
<gene>
    <name evidence="1" type="ORF">KSB_91980</name>
</gene>
<dbReference type="EMBL" id="BNJG01000006">
    <property type="protein sequence ID" value="GHO60723.1"/>
    <property type="molecule type" value="Genomic_DNA"/>
</dbReference>
<protein>
    <submittedName>
        <fullName evidence="1">Uncharacterized protein</fullName>
    </submittedName>
</protein>
<sequence length="69" mass="7744">MWEGRSHWLLGSLEALPKLNKESHSTLALFSSHFLQHNPQRGMSAKAFKIDFGIPMGCANANRCMAQLM</sequence>
<comment type="caution">
    <text evidence="1">The sequence shown here is derived from an EMBL/GenBank/DDBJ whole genome shotgun (WGS) entry which is preliminary data.</text>
</comment>
<evidence type="ECO:0000313" key="1">
    <source>
        <dbReference type="EMBL" id="GHO60723.1"/>
    </source>
</evidence>
<organism evidence="1 2">
    <name type="scientific">Ktedonobacter robiniae</name>
    <dbReference type="NCBI Taxonomy" id="2778365"/>
    <lineage>
        <taxon>Bacteria</taxon>
        <taxon>Bacillati</taxon>
        <taxon>Chloroflexota</taxon>
        <taxon>Ktedonobacteria</taxon>
        <taxon>Ktedonobacterales</taxon>
        <taxon>Ktedonobacteraceae</taxon>
        <taxon>Ktedonobacter</taxon>
    </lineage>
</organism>